<organism evidence="1 2">
    <name type="scientific">Rhizophagus irregularis</name>
    <dbReference type="NCBI Taxonomy" id="588596"/>
    <lineage>
        <taxon>Eukaryota</taxon>
        <taxon>Fungi</taxon>
        <taxon>Fungi incertae sedis</taxon>
        <taxon>Mucoromycota</taxon>
        <taxon>Glomeromycotina</taxon>
        <taxon>Glomeromycetes</taxon>
        <taxon>Glomerales</taxon>
        <taxon>Glomeraceae</taxon>
        <taxon>Rhizophagus</taxon>
    </lineage>
</organism>
<reference evidence="1 2" key="1">
    <citation type="submission" date="2017-10" db="EMBL/GenBank/DDBJ databases">
        <title>Extensive intraspecific genome diversity in a model arbuscular mycorrhizal fungus.</title>
        <authorList>
            <person name="Chen E.C.H."/>
            <person name="Morin E."/>
            <person name="Baudet D."/>
            <person name="Noel J."/>
            <person name="Ndikumana S."/>
            <person name="Charron P."/>
            <person name="St-Onge C."/>
            <person name="Giorgi J."/>
            <person name="Grigoriev I.V."/>
            <person name="Roux C."/>
            <person name="Martin F.M."/>
            <person name="Corradi N."/>
        </authorList>
    </citation>
    <scope>NUCLEOTIDE SEQUENCE [LARGE SCALE GENOMIC DNA]</scope>
    <source>
        <strain evidence="1 2">A1</strain>
    </source>
</reference>
<name>A0A2N0QP75_9GLOM</name>
<evidence type="ECO:0000313" key="2">
    <source>
        <dbReference type="Proteomes" id="UP000232688"/>
    </source>
</evidence>
<dbReference type="EMBL" id="LLXH01005028">
    <property type="protein sequence ID" value="PKC52860.1"/>
    <property type="molecule type" value="Genomic_DNA"/>
</dbReference>
<evidence type="ECO:0000313" key="1">
    <source>
        <dbReference type="EMBL" id="PKC52860.1"/>
    </source>
</evidence>
<comment type="caution">
    <text evidence="1">The sequence shown here is derived from an EMBL/GenBank/DDBJ whole genome shotgun (WGS) entry which is preliminary data.</text>
</comment>
<reference evidence="1 2" key="2">
    <citation type="submission" date="2017-10" db="EMBL/GenBank/DDBJ databases">
        <title>Genome analyses suggest a sexual origin of heterokaryosis in a supposedly ancient asexual fungus.</title>
        <authorList>
            <person name="Corradi N."/>
            <person name="Sedzielewska K."/>
            <person name="Noel J."/>
            <person name="Charron P."/>
            <person name="Farinelli L."/>
            <person name="Marton T."/>
            <person name="Kruger M."/>
            <person name="Pelin A."/>
            <person name="Brachmann A."/>
            <person name="Corradi N."/>
        </authorList>
    </citation>
    <scope>NUCLEOTIDE SEQUENCE [LARGE SCALE GENOMIC DNA]</scope>
    <source>
        <strain evidence="1 2">A1</strain>
    </source>
</reference>
<dbReference type="Proteomes" id="UP000232688">
    <property type="component" value="Unassembled WGS sequence"/>
</dbReference>
<proteinExistence type="predicted"/>
<dbReference type="AlphaFoldDB" id="A0A2N0QP75"/>
<gene>
    <name evidence="1" type="ORF">RhiirA1_404689</name>
</gene>
<accession>A0A2N0QP75</accession>
<dbReference type="VEuPathDB" id="FungiDB:RhiirA1_404689"/>
<protein>
    <submittedName>
        <fullName evidence="1">Uncharacterized protein</fullName>
    </submittedName>
</protein>
<sequence>MNRDFIQACILKDKYLDISFSKYLKFKNHEEYDEGYKYDILTSLNNYFKEIELSTDTVVEAAKKLQKENPSSGSFVHWSNTQDLVRFAEARPDEVAILWNKLIDKTESLEKRIEAFRQAGREYDANLSLGAPLFGYMLAAYDLKKYPLYKEEVFKEVKKNFGINMKLGLVHENYSTYVEICEVILEKMQENHPNIFMLDVQDYLFCSTQYDEIIVESAVVYLSGLAKKLREYQQNPGEMLQALKDIPLEVLKSTREKYRGEEK</sequence>
<feature type="non-terminal residue" evidence="1">
    <location>
        <position position="263"/>
    </location>
</feature>